<feature type="domain" description="Protein kinase" evidence="6">
    <location>
        <begin position="1"/>
        <end position="202"/>
    </location>
</feature>
<evidence type="ECO:0000256" key="1">
    <source>
        <dbReference type="ARBA" id="ARBA00004193"/>
    </source>
</evidence>
<dbReference type="EMBL" id="QGNW01001336">
    <property type="protein sequence ID" value="RVW45136.1"/>
    <property type="molecule type" value="Genomic_DNA"/>
</dbReference>
<dbReference type="PANTHER" id="PTHR47985">
    <property type="entry name" value="OS07G0668900 PROTEIN"/>
    <property type="match status" value="1"/>
</dbReference>
<comment type="subcellular location">
    <subcellularLocation>
        <location evidence="1">Cell membrane</location>
        <topology evidence="1">Lipid-anchor</topology>
    </subcellularLocation>
</comment>
<protein>
    <submittedName>
        <fullName evidence="7">Serine/threonine-protein kinase PBS1</fullName>
    </submittedName>
</protein>
<evidence type="ECO:0000256" key="3">
    <source>
        <dbReference type="ARBA" id="ARBA00023136"/>
    </source>
</evidence>
<keyword evidence="4" id="KW-0449">Lipoprotein</keyword>
<comment type="caution">
    <text evidence="7">The sequence shown here is derived from an EMBL/GenBank/DDBJ whole genome shotgun (WGS) entry which is preliminary data.</text>
</comment>
<feature type="compositionally biased region" description="Basic and acidic residues" evidence="5">
    <location>
        <begin position="224"/>
        <end position="237"/>
    </location>
</feature>
<dbReference type="PANTHER" id="PTHR47985:SF93">
    <property type="entry name" value="SERINE_THREONINE-PROTEIN KINASE PBL7 ISOFORM X1-RELATED"/>
    <property type="match status" value="1"/>
</dbReference>
<feature type="compositionally biased region" description="Basic and acidic residues" evidence="5">
    <location>
        <begin position="249"/>
        <end position="264"/>
    </location>
</feature>
<dbReference type="Proteomes" id="UP000288805">
    <property type="component" value="Unassembled WGS sequence"/>
</dbReference>
<dbReference type="GO" id="GO:0004674">
    <property type="term" value="F:protein serine/threonine kinase activity"/>
    <property type="evidence" value="ECO:0007669"/>
    <property type="project" value="UniProtKB-KW"/>
</dbReference>
<keyword evidence="7" id="KW-0418">Kinase</keyword>
<organism evidence="7 8">
    <name type="scientific">Vitis vinifera</name>
    <name type="common">Grape</name>
    <dbReference type="NCBI Taxonomy" id="29760"/>
    <lineage>
        <taxon>Eukaryota</taxon>
        <taxon>Viridiplantae</taxon>
        <taxon>Streptophyta</taxon>
        <taxon>Embryophyta</taxon>
        <taxon>Tracheophyta</taxon>
        <taxon>Spermatophyta</taxon>
        <taxon>Magnoliopsida</taxon>
        <taxon>eudicotyledons</taxon>
        <taxon>Gunneridae</taxon>
        <taxon>Pentapetalae</taxon>
        <taxon>rosids</taxon>
        <taxon>Vitales</taxon>
        <taxon>Vitaceae</taxon>
        <taxon>Viteae</taxon>
        <taxon>Vitis</taxon>
    </lineage>
</organism>
<feature type="region of interest" description="Disordered" evidence="5">
    <location>
        <begin position="202"/>
        <end position="237"/>
    </location>
</feature>
<feature type="region of interest" description="Disordered" evidence="5">
    <location>
        <begin position="22"/>
        <end position="47"/>
    </location>
</feature>
<keyword evidence="2" id="KW-0723">Serine/threonine-protein kinase</keyword>
<dbReference type="GO" id="GO:0005524">
    <property type="term" value="F:ATP binding"/>
    <property type="evidence" value="ECO:0007669"/>
    <property type="project" value="InterPro"/>
</dbReference>
<dbReference type="Pfam" id="PF00069">
    <property type="entry name" value="Pkinase"/>
    <property type="match status" value="1"/>
</dbReference>
<dbReference type="InterPro" id="IPR011009">
    <property type="entry name" value="Kinase-like_dom_sf"/>
</dbReference>
<keyword evidence="7" id="KW-0808">Transferase</keyword>
<keyword evidence="3" id="KW-0472">Membrane</keyword>
<evidence type="ECO:0000256" key="5">
    <source>
        <dbReference type="SAM" id="MobiDB-lite"/>
    </source>
</evidence>
<name>A0A438EBD5_VITVI</name>
<dbReference type="PROSITE" id="PS50011">
    <property type="entry name" value="PROTEIN_KINASE_DOM"/>
    <property type="match status" value="1"/>
</dbReference>
<evidence type="ECO:0000256" key="2">
    <source>
        <dbReference type="ARBA" id="ARBA00022527"/>
    </source>
</evidence>
<proteinExistence type="predicted"/>
<dbReference type="AlphaFoldDB" id="A0A438EBD5"/>
<accession>A0A438EBD5</accession>
<dbReference type="GO" id="GO:0005886">
    <property type="term" value="C:plasma membrane"/>
    <property type="evidence" value="ECO:0007669"/>
    <property type="project" value="UniProtKB-SubCell"/>
</dbReference>
<reference evidence="7 8" key="1">
    <citation type="journal article" date="2018" name="PLoS Genet.">
        <title>Population sequencing reveals clonal diversity and ancestral inbreeding in the grapevine cultivar Chardonnay.</title>
        <authorList>
            <person name="Roach M.J."/>
            <person name="Johnson D.L."/>
            <person name="Bohlmann J."/>
            <person name="van Vuuren H.J."/>
            <person name="Jones S.J."/>
            <person name="Pretorius I.S."/>
            <person name="Schmidt S.A."/>
            <person name="Borneman A.R."/>
        </authorList>
    </citation>
    <scope>NUCLEOTIDE SEQUENCE [LARGE SCALE GENOMIC DNA]</scope>
    <source>
        <strain evidence="8">cv. Chardonnay</strain>
        <tissue evidence="7">Leaf</tissue>
    </source>
</reference>
<sequence length="271" mass="29738">MILPSKITDDFPILNFGASDPCGGSPFSDDSDIDKMPSAQDLPPDKEPLDWNTRMKIACGAAKGLSYLHHEARAPFGPVEDKSHVSTRVMGTHGYCAPEYATTGKLTIKSDTYSFGVVLLELITGQFAIDPTRGHGKKMLVDRTPRTIPGWADPRLKGQFPESALHHAVELASMCVRENANARPLMKEVVLALDYLVAHPYDPNADKDSRKRGVRTSENGADLKGPEKETIEVGKKLNSTIDREQAVAEAKKWGESWRDMKEKGQSSSCNS</sequence>
<evidence type="ECO:0000313" key="8">
    <source>
        <dbReference type="Proteomes" id="UP000288805"/>
    </source>
</evidence>
<feature type="region of interest" description="Disordered" evidence="5">
    <location>
        <begin position="249"/>
        <end position="271"/>
    </location>
</feature>
<evidence type="ECO:0000259" key="6">
    <source>
        <dbReference type="PROSITE" id="PS50011"/>
    </source>
</evidence>
<dbReference type="InterPro" id="IPR000719">
    <property type="entry name" value="Prot_kinase_dom"/>
</dbReference>
<dbReference type="Gene3D" id="1.10.510.10">
    <property type="entry name" value="Transferase(Phosphotransferase) domain 1"/>
    <property type="match status" value="1"/>
</dbReference>
<dbReference type="SUPFAM" id="SSF56112">
    <property type="entry name" value="Protein kinase-like (PK-like)"/>
    <property type="match status" value="1"/>
</dbReference>
<evidence type="ECO:0000256" key="4">
    <source>
        <dbReference type="ARBA" id="ARBA00023288"/>
    </source>
</evidence>
<gene>
    <name evidence="7" type="primary">PBS1_6</name>
    <name evidence="7" type="ORF">CK203_067597</name>
</gene>
<evidence type="ECO:0000313" key="7">
    <source>
        <dbReference type="EMBL" id="RVW45136.1"/>
    </source>
</evidence>